<evidence type="ECO:0000256" key="2">
    <source>
        <dbReference type="ARBA" id="ARBA00021315"/>
    </source>
</evidence>
<keyword evidence="5" id="KW-0067">ATP-binding</keyword>
<organism evidence="9">
    <name type="scientific">bioreactor metagenome</name>
    <dbReference type="NCBI Taxonomy" id="1076179"/>
    <lineage>
        <taxon>unclassified sequences</taxon>
        <taxon>metagenomes</taxon>
        <taxon>ecological metagenomes</taxon>
    </lineage>
</organism>
<evidence type="ECO:0000256" key="6">
    <source>
        <dbReference type="ARBA" id="ARBA00023204"/>
    </source>
</evidence>
<evidence type="ECO:0000256" key="7">
    <source>
        <dbReference type="ARBA" id="ARBA00033408"/>
    </source>
</evidence>
<dbReference type="GO" id="GO:0009432">
    <property type="term" value="P:SOS response"/>
    <property type="evidence" value="ECO:0007669"/>
    <property type="project" value="TreeGrafter"/>
</dbReference>
<dbReference type="GO" id="GO:0006310">
    <property type="term" value="P:DNA recombination"/>
    <property type="evidence" value="ECO:0007669"/>
    <property type="project" value="InterPro"/>
</dbReference>
<dbReference type="GO" id="GO:0005524">
    <property type="term" value="F:ATP binding"/>
    <property type="evidence" value="ECO:0007669"/>
    <property type="project" value="UniProtKB-KW"/>
</dbReference>
<name>A0A645APU2_9ZZZZ</name>
<dbReference type="CDD" id="cd03241">
    <property type="entry name" value="ABC_RecN"/>
    <property type="match status" value="1"/>
</dbReference>
<reference evidence="9" key="1">
    <citation type="submission" date="2019-08" db="EMBL/GenBank/DDBJ databases">
        <authorList>
            <person name="Kucharzyk K."/>
            <person name="Murdoch R.W."/>
            <person name="Higgins S."/>
            <person name="Loffler F."/>
        </authorList>
    </citation>
    <scope>NUCLEOTIDE SEQUENCE</scope>
</reference>
<feature type="coiled-coil region" evidence="8">
    <location>
        <begin position="53"/>
        <end position="91"/>
    </location>
</feature>
<proteinExistence type="inferred from homology"/>
<protein>
    <recommendedName>
        <fullName evidence="2">DNA repair protein RecN</fullName>
    </recommendedName>
    <alternativeName>
        <fullName evidence="7">Recombination protein N</fullName>
    </alternativeName>
</protein>
<gene>
    <name evidence="9" type="primary">recN_32</name>
    <name evidence="9" type="ORF">SDC9_101894</name>
</gene>
<keyword evidence="3" id="KW-0547">Nucleotide-binding</keyword>
<comment type="caution">
    <text evidence="9">The sequence shown here is derived from an EMBL/GenBank/DDBJ whole genome shotgun (WGS) entry which is preliminary data.</text>
</comment>
<accession>A0A645APU2</accession>
<evidence type="ECO:0000256" key="4">
    <source>
        <dbReference type="ARBA" id="ARBA00022763"/>
    </source>
</evidence>
<dbReference type="GO" id="GO:0043590">
    <property type="term" value="C:bacterial nucleoid"/>
    <property type="evidence" value="ECO:0007669"/>
    <property type="project" value="TreeGrafter"/>
</dbReference>
<dbReference type="EMBL" id="VSSQ01015116">
    <property type="protein sequence ID" value="MPM55109.1"/>
    <property type="molecule type" value="Genomic_DNA"/>
</dbReference>
<dbReference type="InterPro" id="IPR004604">
    <property type="entry name" value="DNA_recomb/repair_RecN"/>
</dbReference>
<dbReference type="AlphaFoldDB" id="A0A645APU2"/>
<dbReference type="GO" id="GO:0006281">
    <property type="term" value="P:DNA repair"/>
    <property type="evidence" value="ECO:0007669"/>
    <property type="project" value="UniProtKB-KW"/>
</dbReference>
<keyword evidence="8" id="KW-0175">Coiled coil</keyword>
<evidence type="ECO:0000313" key="9">
    <source>
        <dbReference type="EMBL" id="MPM55109.1"/>
    </source>
</evidence>
<evidence type="ECO:0000256" key="5">
    <source>
        <dbReference type="ARBA" id="ARBA00022840"/>
    </source>
</evidence>
<evidence type="ECO:0000256" key="8">
    <source>
        <dbReference type="SAM" id="Coils"/>
    </source>
</evidence>
<keyword evidence="6" id="KW-0234">DNA repair</keyword>
<sequence length="271" mass="30655">MELLSKINSDPARLSIVEERLSTIYDFYKKYRVKSIEELLDVMEEYSSKLTLSNDYKVKIEELEKEIETTRDKMEEKARELTLSRKEASDSFSLEIQSKIRELEMPYAKFQAVVKENRDYNENGKESIEFLFSANKDITPKEISRIASGGELSRIMLCLKSVMARGTQMPTMIFDEIDSGVSGSIADKMGNLIGELSRNIQLFAITHLPQIASKGNCHLLVYKEEGQGGAIATKITKIENESRVKEIARMLSGSELTSAAIANAREFLKTI</sequence>
<dbReference type="SUPFAM" id="SSF52540">
    <property type="entry name" value="P-loop containing nucleoside triphosphate hydrolases"/>
    <property type="match status" value="1"/>
</dbReference>
<dbReference type="PANTHER" id="PTHR11059">
    <property type="entry name" value="DNA REPAIR PROTEIN RECN"/>
    <property type="match status" value="1"/>
</dbReference>
<comment type="similarity">
    <text evidence="1">Belongs to the RecN family.</text>
</comment>
<keyword evidence="4" id="KW-0227">DNA damage</keyword>
<dbReference type="InterPro" id="IPR027417">
    <property type="entry name" value="P-loop_NTPase"/>
</dbReference>
<evidence type="ECO:0000256" key="1">
    <source>
        <dbReference type="ARBA" id="ARBA00009441"/>
    </source>
</evidence>
<dbReference type="Gene3D" id="3.40.50.300">
    <property type="entry name" value="P-loop containing nucleotide triphosphate hydrolases"/>
    <property type="match status" value="1"/>
</dbReference>
<dbReference type="PANTHER" id="PTHR11059:SF0">
    <property type="entry name" value="DNA REPAIR PROTEIN RECN"/>
    <property type="match status" value="1"/>
</dbReference>
<evidence type="ECO:0000256" key="3">
    <source>
        <dbReference type="ARBA" id="ARBA00022741"/>
    </source>
</evidence>